<sequence length="257" mass="30449">MIEYRDLFLTDKTVLDHVSAYKADLEKYMATFMLLQNSDVHLDWNVKERVFGTFLIMKNVSAIKFLFSKPFWTILDVRNVIRLLWTKSKDDNDLRLEMRNGRKVKKNRREMLTDIIGNMRSSQIERSILRHSYDAWREVIDFLHISERVFPDYMPIYVADKAHSESTIGGKSPLMKTIMDGTQEPTPFIKLMRSVNQDNIEKKLRGVMVDFGMVEFHYLRSKINFTPEIALAYIEKGDPKNILRWYDELWYPSTMDA</sequence>
<protein>
    <submittedName>
        <fullName evidence="1">Uncharacterized protein</fullName>
    </submittedName>
</protein>
<organism evidence="1">
    <name type="scientific">marine sediment metagenome</name>
    <dbReference type="NCBI Taxonomy" id="412755"/>
    <lineage>
        <taxon>unclassified sequences</taxon>
        <taxon>metagenomes</taxon>
        <taxon>ecological metagenomes</taxon>
    </lineage>
</organism>
<dbReference type="EMBL" id="LAZR01061597">
    <property type="protein sequence ID" value="KKK63262.1"/>
    <property type="molecule type" value="Genomic_DNA"/>
</dbReference>
<reference evidence="1" key="1">
    <citation type="journal article" date="2015" name="Nature">
        <title>Complex archaea that bridge the gap between prokaryotes and eukaryotes.</title>
        <authorList>
            <person name="Spang A."/>
            <person name="Saw J.H."/>
            <person name="Jorgensen S.L."/>
            <person name="Zaremba-Niedzwiedzka K."/>
            <person name="Martijn J."/>
            <person name="Lind A.E."/>
            <person name="van Eijk R."/>
            <person name="Schleper C."/>
            <person name="Guy L."/>
            <person name="Ettema T.J."/>
        </authorList>
    </citation>
    <scope>NUCLEOTIDE SEQUENCE</scope>
</reference>
<comment type="caution">
    <text evidence="1">The sequence shown here is derived from an EMBL/GenBank/DDBJ whole genome shotgun (WGS) entry which is preliminary data.</text>
</comment>
<name>A0A0F8X2C4_9ZZZZ</name>
<feature type="non-terminal residue" evidence="1">
    <location>
        <position position="257"/>
    </location>
</feature>
<evidence type="ECO:0000313" key="1">
    <source>
        <dbReference type="EMBL" id="KKK63262.1"/>
    </source>
</evidence>
<proteinExistence type="predicted"/>
<gene>
    <name evidence="1" type="ORF">LCGC14_2996040</name>
</gene>
<accession>A0A0F8X2C4</accession>
<dbReference type="AlphaFoldDB" id="A0A0F8X2C4"/>